<evidence type="ECO:0000313" key="3">
    <source>
        <dbReference type="EMBL" id="KAK4181970.1"/>
    </source>
</evidence>
<reference evidence="3" key="2">
    <citation type="submission" date="2023-05" db="EMBL/GenBank/DDBJ databases">
        <authorList>
            <consortium name="Lawrence Berkeley National Laboratory"/>
            <person name="Steindorff A."/>
            <person name="Hensen N."/>
            <person name="Bonometti L."/>
            <person name="Westerberg I."/>
            <person name="Brannstrom I.O."/>
            <person name="Guillou S."/>
            <person name="Cros-Aarteil S."/>
            <person name="Calhoun S."/>
            <person name="Haridas S."/>
            <person name="Kuo A."/>
            <person name="Mondo S."/>
            <person name="Pangilinan J."/>
            <person name="Riley R."/>
            <person name="Labutti K."/>
            <person name="Andreopoulos B."/>
            <person name="Lipzen A."/>
            <person name="Chen C."/>
            <person name="Yanf M."/>
            <person name="Daum C."/>
            <person name="Ng V."/>
            <person name="Clum A."/>
            <person name="Ohm R."/>
            <person name="Martin F."/>
            <person name="Silar P."/>
            <person name="Natvig D."/>
            <person name="Lalanne C."/>
            <person name="Gautier V."/>
            <person name="Ament-Velasquez S.L."/>
            <person name="Kruys A."/>
            <person name="Hutchinson M.I."/>
            <person name="Powell A.J."/>
            <person name="Barry K."/>
            <person name="Miller A.N."/>
            <person name="Grigoriev I.V."/>
            <person name="Debuchy R."/>
            <person name="Gladieux P."/>
            <person name="Thoren M.H."/>
            <person name="Johannesson H."/>
        </authorList>
    </citation>
    <scope>NUCLEOTIDE SEQUENCE</scope>
    <source>
        <strain evidence="3">PSN309</strain>
    </source>
</reference>
<organism evidence="3 4">
    <name type="scientific">Podospora australis</name>
    <dbReference type="NCBI Taxonomy" id="1536484"/>
    <lineage>
        <taxon>Eukaryota</taxon>
        <taxon>Fungi</taxon>
        <taxon>Dikarya</taxon>
        <taxon>Ascomycota</taxon>
        <taxon>Pezizomycotina</taxon>
        <taxon>Sordariomycetes</taxon>
        <taxon>Sordariomycetidae</taxon>
        <taxon>Sordariales</taxon>
        <taxon>Podosporaceae</taxon>
        <taxon>Podospora</taxon>
    </lineage>
</organism>
<keyword evidence="4" id="KW-1185">Reference proteome</keyword>
<dbReference type="AlphaFoldDB" id="A0AAN6WID0"/>
<feature type="non-terminal residue" evidence="3">
    <location>
        <position position="1"/>
    </location>
</feature>
<evidence type="ECO:0000256" key="2">
    <source>
        <dbReference type="ARBA" id="ARBA00023128"/>
    </source>
</evidence>
<accession>A0AAN6WID0</accession>
<dbReference type="InterPro" id="IPR043128">
    <property type="entry name" value="Rev_trsase/Diguanyl_cyclase"/>
</dbReference>
<dbReference type="PANTHER" id="PTHR33064:SF37">
    <property type="entry name" value="RIBONUCLEASE H"/>
    <property type="match status" value="1"/>
</dbReference>
<comment type="subcellular location">
    <subcellularLocation>
        <location evidence="1">Mitochondrion</location>
    </subcellularLocation>
</comment>
<dbReference type="Proteomes" id="UP001302126">
    <property type="component" value="Unassembled WGS sequence"/>
</dbReference>
<protein>
    <recommendedName>
        <fullName evidence="5">Reverse transcriptase</fullName>
    </recommendedName>
</protein>
<evidence type="ECO:0008006" key="5">
    <source>
        <dbReference type="Google" id="ProtNLM"/>
    </source>
</evidence>
<sequence>HVKHLERIFRLFDGKNMSINPKKSWIAYPSVGLLGFQVDALGLTNTADRLAAFRNLAFPNDLKALEQYVGATGFLRHLIPYYSQLVEPL</sequence>
<dbReference type="InterPro" id="IPR051320">
    <property type="entry name" value="Viral_Replic_Matur_Polypro"/>
</dbReference>
<dbReference type="PANTHER" id="PTHR33064">
    <property type="entry name" value="POL PROTEIN"/>
    <property type="match status" value="1"/>
</dbReference>
<gene>
    <name evidence="3" type="ORF">QBC35DRAFT_365589</name>
</gene>
<dbReference type="Gene3D" id="3.30.70.270">
    <property type="match status" value="1"/>
</dbReference>
<name>A0AAN6WID0_9PEZI</name>
<dbReference type="EMBL" id="MU864896">
    <property type="protein sequence ID" value="KAK4181970.1"/>
    <property type="molecule type" value="Genomic_DNA"/>
</dbReference>
<dbReference type="InterPro" id="IPR043502">
    <property type="entry name" value="DNA/RNA_pol_sf"/>
</dbReference>
<proteinExistence type="predicted"/>
<dbReference type="SUPFAM" id="SSF56672">
    <property type="entry name" value="DNA/RNA polymerases"/>
    <property type="match status" value="1"/>
</dbReference>
<comment type="caution">
    <text evidence="3">The sequence shown here is derived from an EMBL/GenBank/DDBJ whole genome shotgun (WGS) entry which is preliminary data.</text>
</comment>
<dbReference type="GO" id="GO:0005739">
    <property type="term" value="C:mitochondrion"/>
    <property type="evidence" value="ECO:0007669"/>
    <property type="project" value="UniProtKB-SubCell"/>
</dbReference>
<keyword evidence="2" id="KW-0496">Mitochondrion</keyword>
<feature type="non-terminal residue" evidence="3">
    <location>
        <position position="89"/>
    </location>
</feature>
<evidence type="ECO:0000313" key="4">
    <source>
        <dbReference type="Proteomes" id="UP001302126"/>
    </source>
</evidence>
<reference evidence="3" key="1">
    <citation type="journal article" date="2023" name="Mol. Phylogenet. Evol.">
        <title>Genome-scale phylogeny and comparative genomics of the fungal order Sordariales.</title>
        <authorList>
            <person name="Hensen N."/>
            <person name="Bonometti L."/>
            <person name="Westerberg I."/>
            <person name="Brannstrom I.O."/>
            <person name="Guillou S."/>
            <person name="Cros-Aarteil S."/>
            <person name="Calhoun S."/>
            <person name="Haridas S."/>
            <person name="Kuo A."/>
            <person name="Mondo S."/>
            <person name="Pangilinan J."/>
            <person name="Riley R."/>
            <person name="LaButti K."/>
            <person name="Andreopoulos B."/>
            <person name="Lipzen A."/>
            <person name="Chen C."/>
            <person name="Yan M."/>
            <person name="Daum C."/>
            <person name="Ng V."/>
            <person name="Clum A."/>
            <person name="Steindorff A."/>
            <person name="Ohm R.A."/>
            <person name="Martin F."/>
            <person name="Silar P."/>
            <person name="Natvig D.O."/>
            <person name="Lalanne C."/>
            <person name="Gautier V."/>
            <person name="Ament-Velasquez S.L."/>
            <person name="Kruys A."/>
            <person name="Hutchinson M.I."/>
            <person name="Powell A.J."/>
            <person name="Barry K."/>
            <person name="Miller A.N."/>
            <person name="Grigoriev I.V."/>
            <person name="Debuchy R."/>
            <person name="Gladieux P."/>
            <person name="Hiltunen Thoren M."/>
            <person name="Johannesson H."/>
        </authorList>
    </citation>
    <scope>NUCLEOTIDE SEQUENCE</scope>
    <source>
        <strain evidence="3">PSN309</strain>
    </source>
</reference>
<evidence type="ECO:0000256" key="1">
    <source>
        <dbReference type="ARBA" id="ARBA00004173"/>
    </source>
</evidence>